<dbReference type="InterPro" id="IPR013154">
    <property type="entry name" value="ADH-like_N"/>
</dbReference>
<dbReference type="Pfam" id="PF08240">
    <property type="entry name" value="ADH_N"/>
    <property type="match status" value="1"/>
</dbReference>
<accession>A0A0D2D895</accession>
<organism evidence="2 3">
    <name type="scientific">Exophiala oligosperma</name>
    <dbReference type="NCBI Taxonomy" id="215243"/>
    <lineage>
        <taxon>Eukaryota</taxon>
        <taxon>Fungi</taxon>
        <taxon>Dikarya</taxon>
        <taxon>Ascomycota</taxon>
        <taxon>Pezizomycotina</taxon>
        <taxon>Eurotiomycetes</taxon>
        <taxon>Chaetothyriomycetidae</taxon>
        <taxon>Chaetothyriales</taxon>
        <taxon>Herpotrichiellaceae</taxon>
        <taxon>Exophiala</taxon>
    </lineage>
</organism>
<dbReference type="GO" id="GO:0016491">
    <property type="term" value="F:oxidoreductase activity"/>
    <property type="evidence" value="ECO:0007669"/>
    <property type="project" value="InterPro"/>
</dbReference>
<dbReference type="GeneID" id="27361690"/>
<dbReference type="PANTHER" id="PTHR45033:SF2">
    <property type="entry name" value="ZINC-TYPE ALCOHOL DEHYDROGENASE-LIKE PROTEIN C1773.06C"/>
    <property type="match status" value="1"/>
</dbReference>
<dbReference type="OrthoDB" id="3509362at2759"/>
<dbReference type="InterPro" id="IPR020843">
    <property type="entry name" value="ER"/>
</dbReference>
<dbReference type="SUPFAM" id="SSF51735">
    <property type="entry name" value="NAD(P)-binding Rossmann-fold domains"/>
    <property type="match status" value="1"/>
</dbReference>
<dbReference type="Gene3D" id="3.40.50.720">
    <property type="entry name" value="NAD(P)-binding Rossmann-like Domain"/>
    <property type="match status" value="1"/>
</dbReference>
<feature type="domain" description="Enoyl reductase (ER)" evidence="1">
    <location>
        <begin position="16"/>
        <end position="343"/>
    </location>
</feature>
<dbReference type="Pfam" id="PF00107">
    <property type="entry name" value="ADH_zinc_N"/>
    <property type="match status" value="1"/>
</dbReference>
<dbReference type="InterPro" id="IPR052711">
    <property type="entry name" value="Zinc_ADH-like"/>
</dbReference>
<dbReference type="EMBL" id="KN847341">
    <property type="protein sequence ID" value="KIW38665.1"/>
    <property type="molecule type" value="Genomic_DNA"/>
</dbReference>
<dbReference type="Gene3D" id="3.90.180.10">
    <property type="entry name" value="Medium-chain alcohol dehydrogenases, catalytic domain"/>
    <property type="match status" value="1"/>
</dbReference>
<dbReference type="VEuPathDB" id="FungiDB:PV06_09616"/>
<name>A0A0D2D895_9EURO</name>
<keyword evidence="3" id="KW-1185">Reference proteome</keyword>
<evidence type="ECO:0000313" key="3">
    <source>
        <dbReference type="Proteomes" id="UP000053342"/>
    </source>
</evidence>
<sequence>MSSTTQTVFRLTSRTGVGHIQAYQEPIPTAGDHEVLVKIKSVSINYRDIAIQTNTYPLEVTENVIPCSDLAGEVVQVSSKVKNFAVGDTVIATTSPTQYGVVKDNGQVLGGPVDGALREYIALPANQLVKVPKSSHTFTDWAAVLSTGVTTWNCFYGGLPLKPGHTVLVQGTGGVALTALIIAKAAGAKTIVTSSSDDKLKIVQDKYGPDYTINYKTHPNWGEEVQRITDGQGADHIIENGGIGTIRQSIEAVAKGGIISLVGFLTTLPQDQVPDVTILALSKGATLRGILGGSKQQLEEIALFVGNHNLPVPVDKAFQYNREDIVAAMQYVASGKHMGKVCINLD</sequence>
<dbReference type="InterPro" id="IPR013149">
    <property type="entry name" value="ADH-like_C"/>
</dbReference>
<dbReference type="PANTHER" id="PTHR45033">
    <property type="match status" value="1"/>
</dbReference>
<proteinExistence type="predicted"/>
<protein>
    <recommendedName>
        <fullName evidence="1">Enoyl reductase (ER) domain-containing protein</fullName>
    </recommendedName>
</protein>
<dbReference type="CDD" id="cd08276">
    <property type="entry name" value="MDR7"/>
    <property type="match status" value="1"/>
</dbReference>
<dbReference type="STRING" id="215243.A0A0D2D895"/>
<evidence type="ECO:0000259" key="1">
    <source>
        <dbReference type="SMART" id="SM00829"/>
    </source>
</evidence>
<dbReference type="SMART" id="SM00829">
    <property type="entry name" value="PKS_ER"/>
    <property type="match status" value="1"/>
</dbReference>
<dbReference type="Proteomes" id="UP000053342">
    <property type="component" value="Unassembled WGS sequence"/>
</dbReference>
<gene>
    <name evidence="2" type="ORF">PV06_09616</name>
</gene>
<reference evidence="2 3" key="1">
    <citation type="submission" date="2015-01" db="EMBL/GenBank/DDBJ databases">
        <title>The Genome Sequence of Exophiala oligosperma CBS72588.</title>
        <authorList>
            <consortium name="The Broad Institute Genomics Platform"/>
            <person name="Cuomo C."/>
            <person name="de Hoog S."/>
            <person name="Gorbushina A."/>
            <person name="Stielow B."/>
            <person name="Teixiera M."/>
            <person name="Abouelleil A."/>
            <person name="Chapman S.B."/>
            <person name="Priest M."/>
            <person name="Young S.K."/>
            <person name="Wortman J."/>
            <person name="Nusbaum C."/>
            <person name="Birren B."/>
        </authorList>
    </citation>
    <scope>NUCLEOTIDE SEQUENCE [LARGE SCALE GENOMIC DNA]</scope>
    <source>
        <strain evidence="2 3">CBS 72588</strain>
    </source>
</reference>
<dbReference type="RefSeq" id="XP_016258881.1">
    <property type="nucleotide sequence ID" value="XM_016411074.1"/>
</dbReference>
<dbReference type="InterPro" id="IPR011032">
    <property type="entry name" value="GroES-like_sf"/>
</dbReference>
<dbReference type="HOGENOM" id="CLU_026673_3_4_1"/>
<dbReference type="InterPro" id="IPR036291">
    <property type="entry name" value="NAD(P)-bd_dom_sf"/>
</dbReference>
<dbReference type="AlphaFoldDB" id="A0A0D2D895"/>
<dbReference type="SUPFAM" id="SSF50129">
    <property type="entry name" value="GroES-like"/>
    <property type="match status" value="1"/>
</dbReference>
<evidence type="ECO:0000313" key="2">
    <source>
        <dbReference type="EMBL" id="KIW38665.1"/>
    </source>
</evidence>